<dbReference type="InterPro" id="IPR011009">
    <property type="entry name" value="Kinase-like_dom_sf"/>
</dbReference>
<dbReference type="GO" id="GO:0035556">
    <property type="term" value="P:intracellular signal transduction"/>
    <property type="evidence" value="ECO:0007669"/>
    <property type="project" value="TreeGrafter"/>
</dbReference>
<dbReference type="EMBL" id="GBHO01011639">
    <property type="protein sequence ID" value="JAG31965.1"/>
    <property type="molecule type" value="Transcribed_RNA"/>
</dbReference>
<dbReference type="AlphaFoldDB" id="A0A0A9YR03"/>
<evidence type="ECO:0000256" key="4">
    <source>
        <dbReference type="ARBA" id="ARBA00022777"/>
    </source>
</evidence>
<keyword evidence="4 8" id="KW-0418">Kinase</keyword>
<dbReference type="EMBL" id="GBRD01000215">
    <property type="protein sequence ID" value="JAG65606.1"/>
    <property type="molecule type" value="Transcribed_RNA"/>
</dbReference>
<dbReference type="GO" id="GO:0050321">
    <property type="term" value="F:tau-protein kinase activity"/>
    <property type="evidence" value="ECO:0007669"/>
    <property type="project" value="TreeGrafter"/>
</dbReference>
<reference evidence="8" key="2">
    <citation type="submission" date="2014-07" db="EMBL/GenBank/DDBJ databases">
        <authorList>
            <person name="Hull J."/>
        </authorList>
    </citation>
    <scope>NUCLEOTIDE SEQUENCE</scope>
</reference>
<gene>
    <name evidence="8" type="primary">TSSK1B_1</name>
    <name evidence="8" type="ORF">CM83_99334</name>
</gene>
<reference evidence="8" key="1">
    <citation type="journal article" date="2014" name="PLoS ONE">
        <title>Transcriptome-Based Identification of ABC Transporters in the Western Tarnished Plant Bug Lygus hesperus.</title>
        <authorList>
            <person name="Hull J.J."/>
            <person name="Chaney K."/>
            <person name="Geib S.M."/>
            <person name="Fabrick J.A."/>
            <person name="Brent C.S."/>
            <person name="Walsh D."/>
            <person name="Lavine L.C."/>
        </authorList>
    </citation>
    <scope>NUCLEOTIDE SEQUENCE</scope>
</reference>
<dbReference type="PANTHER" id="PTHR24346">
    <property type="entry name" value="MAP/MICROTUBULE AFFINITY-REGULATING KINASE"/>
    <property type="match status" value="1"/>
</dbReference>
<dbReference type="Pfam" id="PF00069">
    <property type="entry name" value="Pkinase"/>
    <property type="match status" value="1"/>
</dbReference>
<evidence type="ECO:0000256" key="1">
    <source>
        <dbReference type="ARBA" id="ARBA00022527"/>
    </source>
</evidence>
<feature type="domain" description="Protein kinase" evidence="7">
    <location>
        <begin position="112"/>
        <end position="376"/>
    </location>
</feature>
<dbReference type="InterPro" id="IPR000719">
    <property type="entry name" value="Prot_kinase_dom"/>
</dbReference>
<dbReference type="PROSITE" id="PS50011">
    <property type="entry name" value="PROTEIN_KINASE_DOM"/>
    <property type="match status" value="1"/>
</dbReference>
<keyword evidence="1" id="KW-0723">Serine/threonine-protein kinase</keyword>
<evidence type="ECO:0000313" key="9">
    <source>
        <dbReference type="EMBL" id="JAG65606.1"/>
    </source>
</evidence>
<keyword evidence="3" id="KW-0547">Nucleotide-binding</keyword>
<evidence type="ECO:0000256" key="5">
    <source>
        <dbReference type="ARBA" id="ARBA00022840"/>
    </source>
</evidence>
<feature type="compositionally biased region" description="Basic residues" evidence="6">
    <location>
        <begin position="35"/>
        <end position="44"/>
    </location>
</feature>
<proteinExistence type="predicted"/>
<organism evidence="8">
    <name type="scientific">Lygus hesperus</name>
    <name type="common">Western plant bug</name>
    <dbReference type="NCBI Taxonomy" id="30085"/>
    <lineage>
        <taxon>Eukaryota</taxon>
        <taxon>Metazoa</taxon>
        <taxon>Ecdysozoa</taxon>
        <taxon>Arthropoda</taxon>
        <taxon>Hexapoda</taxon>
        <taxon>Insecta</taxon>
        <taxon>Pterygota</taxon>
        <taxon>Neoptera</taxon>
        <taxon>Paraneoptera</taxon>
        <taxon>Hemiptera</taxon>
        <taxon>Heteroptera</taxon>
        <taxon>Panheteroptera</taxon>
        <taxon>Cimicomorpha</taxon>
        <taxon>Miridae</taxon>
        <taxon>Mirini</taxon>
        <taxon>Lygus</taxon>
    </lineage>
</organism>
<dbReference type="PANTHER" id="PTHR24346:SF82">
    <property type="entry name" value="KP78A-RELATED"/>
    <property type="match status" value="1"/>
</dbReference>
<evidence type="ECO:0000256" key="2">
    <source>
        <dbReference type="ARBA" id="ARBA00022679"/>
    </source>
</evidence>
<dbReference type="GO" id="GO:0005524">
    <property type="term" value="F:ATP binding"/>
    <property type="evidence" value="ECO:0007669"/>
    <property type="project" value="UniProtKB-KW"/>
</dbReference>
<dbReference type="Gene3D" id="1.10.510.10">
    <property type="entry name" value="Transferase(Phosphotransferase) domain 1"/>
    <property type="match status" value="1"/>
</dbReference>
<accession>A0A0A9YR03</accession>
<dbReference type="GO" id="GO:0005737">
    <property type="term" value="C:cytoplasm"/>
    <property type="evidence" value="ECO:0007669"/>
    <property type="project" value="TreeGrafter"/>
</dbReference>
<reference evidence="9" key="3">
    <citation type="submission" date="2014-09" db="EMBL/GenBank/DDBJ databases">
        <authorList>
            <person name="Magalhaes I.L.F."/>
            <person name="Oliveira U."/>
            <person name="Santos F.R."/>
            <person name="Vidigal T.H.D.A."/>
            <person name="Brescovit A.D."/>
            <person name="Santos A.J."/>
        </authorList>
    </citation>
    <scope>NUCLEOTIDE SEQUENCE</scope>
</reference>
<evidence type="ECO:0000259" key="7">
    <source>
        <dbReference type="PROSITE" id="PS50011"/>
    </source>
</evidence>
<name>A0A0A9YR03_LYGHE</name>
<sequence length="462" mass="52186">MGKELGGPSNHKRNGSNSSVSRKNRDEKPGTSSRRGSKDKKSSKVVHTVNIADKNKTNNKSKIVTPLEEIKVTPIKVVLARAKKLRAKPEICTKNSMDLDKSERRKLESWGYILSNNVGQSKYGAHYITSTETSSLRRKYHLWCKIVDASNQELMEDLKTREIVMLSKLRHPNVVQLHSVLQKNGKMFLFTTGGVYGNVLDFLAHYGPVIENHGRVWFRQILNGLEYLYSKNISHRDLNCETLMLGDHYNILIGDLGHACYTSSMDGNVLEVSLNLSLYSAPEVLLGDPHNPRLADMWSLGVVLYSLYMGHPPFQYYGQEDEHIAKLVLDQIQKVWLYKSESKKLSPNAWKVICSLLEPDVLKRSSLMLLKQSSFYSMKECVCGYGSFRSLSMEILGSLPDLYVSPKPTPKLKSESKDPKSIKVVCPAFKEFFSPKLSLKIEEVEQTPTLITVSDDSSPYCS</sequence>
<dbReference type="SUPFAM" id="SSF56112">
    <property type="entry name" value="Protein kinase-like (PK-like)"/>
    <property type="match status" value="1"/>
</dbReference>
<evidence type="ECO:0000256" key="3">
    <source>
        <dbReference type="ARBA" id="ARBA00022741"/>
    </source>
</evidence>
<protein>
    <submittedName>
        <fullName evidence="8">Testis-specific serine/threonine-protein kinase 1</fullName>
    </submittedName>
</protein>
<keyword evidence="2" id="KW-0808">Transferase</keyword>
<feature type="region of interest" description="Disordered" evidence="6">
    <location>
        <begin position="1"/>
        <end position="54"/>
    </location>
</feature>
<keyword evidence="5" id="KW-0067">ATP-binding</keyword>
<evidence type="ECO:0000313" key="8">
    <source>
        <dbReference type="EMBL" id="JAG31965.1"/>
    </source>
</evidence>
<evidence type="ECO:0000256" key="6">
    <source>
        <dbReference type="SAM" id="MobiDB-lite"/>
    </source>
</evidence>
<dbReference type="GO" id="GO:0000226">
    <property type="term" value="P:microtubule cytoskeleton organization"/>
    <property type="evidence" value="ECO:0007669"/>
    <property type="project" value="TreeGrafter"/>
</dbReference>